<proteinExistence type="predicted"/>
<accession>A0A151TJ61</accession>
<reference evidence="3 4" key="1">
    <citation type="journal article" date="2012" name="Nat. Biotechnol.">
        <title>Draft genome sequence of pigeonpea (Cajanus cajan), an orphan legume crop of resource-poor farmers.</title>
        <authorList>
            <person name="Varshney R.K."/>
            <person name="Chen W."/>
            <person name="Li Y."/>
            <person name="Bharti A.K."/>
            <person name="Saxena R.K."/>
            <person name="Schlueter J.A."/>
            <person name="Donoghue M.T."/>
            <person name="Azam S."/>
            <person name="Fan G."/>
            <person name="Whaley A.M."/>
            <person name="Farmer A.D."/>
            <person name="Sheridan J."/>
            <person name="Iwata A."/>
            <person name="Tuteja R."/>
            <person name="Penmetsa R.V."/>
            <person name="Wu W."/>
            <person name="Upadhyaya H.D."/>
            <person name="Yang S.P."/>
            <person name="Shah T."/>
            <person name="Saxena K.B."/>
            <person name="Michael T."/>
            <person name="McCombie W.R."/>
            <person name="Yang B."/>
            <person name="Zhang G."/>
            <person name="Yang H."/>
            <person name="Wang J."/>
            <person name="Spillane C."/>
            <person name="Cook D.R."/>
            <person name="May G.D."/>
            <person name="Xu X."/>
            <person name="Jackson S.A."/>
        </authorList>
    </citation>
    <scope>NUCLEOTIDE SEQUENCE [LARGE SCALE GENOMIC DNA]</scope>
    <source>
        <strain evidence="4">cv. Asha</strain>
    </source>
</reference>
<evidence type="ECO:0000313" key="1">
    <source>
        <dbReference type="EMBL" id="KYP67008.1"/>
    </source>
</evidence>
<evidence type="ECO:0000313" key="3">
    <source>
        <dbReference type="EMBL" id="KYP67072.1"/>
    </source>
</evidence>
<evidence type="ECO:0000313" key="4">
    <source>
        <dbReference type="Proteomes" id="UP000075243"/>
    </source>
</evidence>
<organism evidence="3 4">
    <name type="scientific">Cajanus cajan</name>
    <name type="common">Pigeon pea</name>
    <name type="synonym">Cajanus indicus</name>
    <dbReference type="NCBI Taxonomy" id="3821"/>
    <lineage>
        <taxon>Eukaryota</taxon>
        <taxon>Viridiplantae</taxon>
        <taxon>Streptophyta</taxon>
        <taxon>Embryophyta</taxon>
        <taxon>Tracheophyta</taxon>
        <taxon>Spermatophyta</taxon>
        <taxon>Magnoliopsida</taxon>
        <taxon>eudicotyledons</taxon>
        <taxon>Gunneridae</taxon>
        <taxon>Pentapetalae</taxon>
        <taxon>rosids</taxon>
        <taxon>fabids</taxon>
        <taxon>Fabales</taxon>
        <taxon>Fabaceae</taxon>
        <taxon>Papilionoideae</taxon>
        <taxon>50 kb inversion clade</taxon>
        <taxon>NPAAA clade</taxon>
        <taxon>indigoferoid/millettioid clade</taxon>
        <taxon>Phaseoleae</taxon>
        <taxon>Cajanus</taxon>
    </lineage>
</organism>
<protein>
    <submittedName>
        <fullName evidence="3">Uncharacterized protein</fullName>
    </submittedName>
</protein>
<dbReference type="Gramene" id="C.cajan_12991.t">
    <property type="protein sequence ID" value="C.cajan_12991.t.cds1"/>
    <property type="gene ID" value="C.cajan_12991"/>
</dbReference>
<name>A0A151TJ61_CAJCA</name>
<gene>
    <name evidence="1" type="ORF">KK1_013325</name>
    <name evidence="2" type="ORF">KK1_013390</name>
    <name evidence="3" type="ORF">KK1_013392</name>
</gene>
<feature type="non-terminal residue" evidence="3">
    <location>
        <position position="1"/>
    </location>
</feature>
<dbReference type="AlphaFoldDB" id="A0A151TJ61"/>
<dbReference type="Gramene" id="C.cajan_12989.t">
    <property type="protein sequence ID" value="C.cajan_12989.t.cds1"/>
    <property type="gene ID" value="C.cajan_12989"/>
</dbReference>
<keyword evidence="4" id="KW-1185">Reference proteome</keyword>
<evidence type="ECO:0000313" key="2">
    <source>
        <dbReference type="EMBL" id="KYP67070.1"/>
    </source>
</evidence>
<dbReference type="EMBL" id="CM003608">
    <property type="protein sequence ID" value="KYP67008.1"/>
    <property type="molecule type" value="Genomic_DNA"/>
</dbReference>
<dbReference type="Gramene" id="C.cajan_12927.t">
    <property type="protein sequence ID" value="C.cajan_12927.t.cds1"/>
    <property type="gene ID" value="C.cajan_12927"/>
</dbReference>
<dbReference type="Proteomes" id="UP000075243">
    <property type="component" value="Chromosome 6"/>
</dbReference>
<dbReference type="EMBL" id="CM003608">
    <property type="protein sequence ID" value="KYP67072.1"/>
    <property type="molecule type" value="Genomic_DNA"/>
</dbReference>
<sequence>TSTSNSFSIFCFRSKMVSDNVISMWGTISPPVILKYTIVLFFEQVLLYLFLTIL</sequence>
<dbReference type="EMBL" id="CM003608">
    <property type="protein sequence ID" value="KYP67070.1"/>
    <property type="molecule type" value="Genomic_DNA"/>
</dbReference>